<dbReference type="Proteomes" id="UP001240171">
    <property type="component" value="Unassembled WGS sequence"/>
</dbReference>
<proteinExistence type="predicted"/>
<dbReference type="RefSeq" id="WP_305025679.1">
    <property type="nucleotide sequence ID" value="NZ_JAUQTB010000016.1"/>
</dbReference>
<name>A0ABT9CGR1_9BACL</name>
<feature type="region of interest" description="Disordered" evidence="1">
    <location>
        <begin position="256"/>
        <end position="304"/>
    </location>
</feature>
<evidence type="ECO:0000256" key="1">
    <source>
        <dbReference type="SAM" id="MobiDB-lite"/>
    </source>
</evidence>
<organism evidence="2 3">
    <name type="scientific">Paenibacillus lacisoli</name>
    <dbReference type="NCBI Taxonomy" id="3064525"/>
    <lineage>
        <taxon>Bacteria</taxon>
        <taxon>Bacillati</taxon>
        <taxon>Bacillota</taxon>
        <taxon>Bacilli</taxon>
        <taxon>Bacillales</taxon>
        <taxon>Paenibacillaceae</taxon>
        <taxon>Paenibacillus</taxon>
    </lineage>
</organism>
<evidence type="ECO:0008006" key="4">
    <source>
        <dbReference type="Google" id="ProtNLM"/>
    </source>
</evidence>
<protein>
    <recommendedName>
        <fullName evidence="4">Helix-turn-helix domain-containing protein</fullName>
    </recommendedName>
</protein>
<gene>
    <name evidence="2" type="ORF">Q5741_18830</name>
</gene>
<reference evidence="2 3" key="1">
    <citation type="submission" date="2023-07" db="EMBL/GenBank/DDBJ databases">
        <title>Paenibacillus sp. JX-17 nov. isolated from soil.</title>
        <authorList>
            <person name="Wan Y."/>
            <person name="Liu B."/>
        </authorList>
    </citation>
    <scope>NUCLEOTIDE SEQUENCE [LARGE SCALE GENOMIC DNA]</scope>
    <source>
        <strain evidence="2 3">JX-17</strain>
    </source>
</reference>
<comment type="caution">
    <text evidence="2">The sequence shown here is derived from an EMBL/GenBank/DDBJ whole genome shotgun (WGS) entry which is preliminary data.</text>
</comment>
<accession>A0ABT9CGR1</accession>
<dbReference type="EMBL" id="JAUQTB010000016">
    <property type="protein sequence ID" value="MDO7908459.1"/>
    <property type="molecule type" value="Genomic_DNA"/>
</dbReference>
<evidence type="ECO:0000313" key="2">
    <source>
        <dbReference type="EMBL" id="MDO7908459.1"/>
    </source>
</evidence>
<evidence type="ECO:0000313" key="3">
    <source>
        <dbReference type="Proteomes" id="UP001240171"/>
    </source>
</evidence>
<keyword evidence="3" id="KW-1185">Reference proteome</keyword>
<feature type="compositionally biased region" description="Basic and acidic residues" evidence="1">
    <location>
        <begin position="281"/>
        <end position="298"/>
    </location>
</feature>
<sequence length="304" mass="34363">MTESPREQPTLSGLLNQFEAIGGPEEFGPEGLAIMVALWRKSSKLGWRNFFQMTNTDLTCQTGIRSRETINTHRKKLVNAGLIEYTAPPRGQARGDYKIRFNLLDEDEVVGEPVQKLDKVDGEVVQNMDHFSQVDGEPVRKLDHLADTVLKDFTTTPTTTADVELDSGESESGIMEIVDAYCRLNNKLDIHVTANERDAMGKMVAGGMPNPFTIRTMESLLEAKRQREGSRFSFPNSFLYYVPGIKEAWVNQQVDSKRSADPNSVSNQPVMVESPKRLSKQQRELDDLRRRAKEERQRGQSRSV</sequence>